<dbReference type="AlphaFoldDB" id="A0ABD1VS96"/>
<comment type="caution">
    <text evidence="2">The sequence shown here is derived from an EMBL/GenBank/DDBJ whole genome shotgun (WGS) entry which is preliminary data.</text>
</comment>
<gene>
    <name evidence="2" type="ORF">Adt_01207</name>
</gene>
<organism evidence="2 3">
    <name type="scientific">Abeliophyllum distichum</name>
    <dbReference type="NCBI Taxonomy" id="126358"/>
    <lineage>
        <taxon>Eukaryota</taxon>
        <taxon>Viridiplantae</taxon>
        <taxon>Streptophyta</taxon>
        <taxon>Embryophyta</taxon>
        <taxon>Tracheophyta</taxon>
        <taxon>Spermatophyta</taxon>
        <taxon>Magnoliopsida</taxon>
        <taxon>eudicotyledons</taxon>
        <taxon>Gunneridae</taxon>
        <taxon>Pentapetalae</taxon>
        <taxon>asterids</taxon>
        <taxon>lamiids</taxon>
        <taxon>Lamiales</taxon>
        <taxon>Oleaceae</taxon>
        <taxon>Forsythieae</taxon>
        <taxon>Abeliophyllum</taxon>
    </lineage>
</organism>
<reference evidence="3" key="1">
    <citation type="submission" date="2024-07" db="EMBL/GenBank/DDBJ databases">
        <title>Two chromosome-level genome assemblies of Korean endemic species Abeliophyllum distichum and Forsythia ovata (Oleaceae).</title>
        <authorList>
            <person name="Jang H."/>
        </authorList>
    </citation>
    <scope>NUCLEOTIDE SEQUENCE [LARGE SCALE GENOMIC DNA]</scope>
</reference>
<evidence type="ECO:0000313" key="2">
    <source>
        <dbReference type="EMBL" id="KAL2540229.1"/>
    </source>
</evidence>
<keyword evidence="3" id="KW-1185">Reference proteome</keyword>
<evidence type="ECO:0000313" key="3">
    <source>
        <dbReference type="Proteomes" id="UP001604336"/>
    </source>
</evidence>
<sequence length="373" mass="41414">MPLYVFQTVYQPRKLPKKKGKEEELAKMDQGMRPRPIMAHLASRKPKFLAPGFSEDSKQKKVIEELSWEENKGEAGVAGVIKIDEGVEASVGDVPLLRKGKTGAFSQPKKKAVEVVDNYAVCNPPPLQRTLSVTAAREVVLDIPPKVPQSSRGSDGGSYDSKRKLKELIGPPGARIPDDAVRNLPFYLAMGARAFKKYFNPRWEDLASHGDFEDVLEASLAATLQADFKESDTNVLHLTKKLDDANAAQKVTAEALKAANEEKKRLLEELSLHRAEAEGLRGSLEASEKGRKDAEAEIVRLLDQQKEMKKKMESVEANYVANFHNTEAYTNFSDYFAKVGHQEVLAALRSEHPDFSISSLEVKFLPPHDGDDC</sequence>
<dbReference type="EMBL" id="JBFOLK010000001">
    <property type="protein sequence ID" value="KAL2540229.1"/>
    <property type="molecule type" value="Genomic_DNA"/>
</dbReference>
<protein>
    <submittedName>
        <fullName evidence="2">Uncharacterized protein</fullName>
    </submittedName>
</protein>
<dbReference type="Proteomes" id="UP001604336">
    <property type="component" value="Unassembled WGS sequence"/>
</dbReference>
<feature type="coiled-coil region" evidence="1">
    <location>
        <begin position="249"/>
        <end position="318"/>
    </location>
</feature>
<name>A0ABD1VS96_9LAMI</name>
<evidence type="ECO:0000256" key="1">
    <source>
        <dbReference type="SAM" id="Coils"/>
    </source>
</evidence>
<keyword evidence="1" id="KW-0175">Coiled coil</keyword>
<accession>A0ABD1VS96</accession>
<proteinExistence type="predicted"/>